<name>A0A381YD56_9ZZZZ</name>
<dbReference type="AlphaFoldDB" id="A0A381YD56"/>
<evidence type="ECO:0000313" key="2">
    <source>
        <dbReference type="EMBL" id="SVA74511.1"/>
    </source>
</evidence>
<reference evidence="2" key="1">
    <citation type="submission" date="2018-05" db="EMBL/GenBank/DDBJ databases">
        <authorList>
            <person name="Lanie J.A."/>
            <person name="Ng W.-L."/>
            <person name="Kazmierczak K.M."/>
            <person name="Andrzejewski T.M."/>
            <person name="Davidsen T.M."/>
            <person name="Wayne K.J."/>
            <person name="Tettelin H."/>
            <person name="Glass J.I."/>
            <person name="Rusch D."/>
            <person name="Podicherti R."/>
            <person name="Tsui H.-C.T."/>
            <person name="Winkler M.E."/>
        </authorList>
    </citation>
    <scope>NUCLEOTIDE SEQUENCE</scope>
</reference>
<feature type="region of interest" description="Disordered" evidence="1">
    <location>
        <begin position="1"/>
        <end position="20"/>
    </location>
</feature>
<dbReference type="EMBL" id="UINC01017861">
    <property type="protein sequence ID" value="SVA74511.1"/>
    <property type="molecule type" value="Genomic_DNA"/>
</dbReference>
<evidence type="ECO:0000256" key="1">
    <source>
        <dbReference type="SAM" id="MobiDB-lite"/>
    </source>
</evidence>
<gene>
    <name evidence="2" type="ORF">METZ01_LOCUS127365</name>
</gene>
<accession>A0A381YD56</accession>
<organism evidence="2">
    <name type="scientific">marine metagenome</name>
    <dbReference type="NCBI Taxonomy" id="408172"/>
    <lineage>
        <taxon>unclassified sequences</taxon>
        <taxon>metagenomes</taxon>
        <taxon>ecological metagenomes</taxon>
    </lineage>
</organism>
<proteinExistence type="predicted"/>
<protein>
    <submittedName>
        <fullName evidence="2">Uncharacterized protein</fullName>
    </submittedName>
</protein>
<sequence>MSVTNSYHLSQASEAKAHHSRDFTALQQEYVRSSKLNTNLGELLCLVLKRRYRL</sequence>
<feature type="compositionally biased region" description="Polar residues" evidence="1">
    <location>
        <begin position="1"/>
        <end position="13"/>
    </location>
</feature>